<evidence type="ECO:0000313" key="1">
    <source>
        <dbReference type="EMBL" id="APX13682.1"/>
    </source>
</evidence>
<organism evidence="1 2">
    <name type="scientific">Tateyamaria omphalii</name>
    <dbReference type="NCBI Taxonomy" id="299262"/>
    <lineage>
        <taxon>Bacteria</taxon>
        <taxon>Pseudomonadati</taxon>
        <taxon>Pseudomonadota</taxon>
        <taxon>Alphaproteobacteria</taxon>
        <taxon>Rhodobacterales</taxon>
        <taxon>Roseobacteraceae</taxon>
        <taxon>Tateyamaria</taxon>
    </lineage>
</organism>
<proteinExistence type="predicted"/>
<protein>
    <submittedName>
        <fullName evidence="1">Uncharacterized protein</fullName>
    </submittedName>
</protein>
<name>A0A1P8N090_9RHOB</name>
<dbReference type="EMBL" id="CP019312">
    <property type="protein sequence ID" value="APX13682.1"/>
    <property type="molecule type" value="Genomic_DNA"/>
</dbReference>
<accession>A0A1P8N090</accession>
<dbReference type="OrthoDB" id="7658483at2"/>
<gene>
    <name evidence="1" type="ORF">BWR18_04195</name>
</gene>
<dbReference type="AlphaFoldDB" id="A0A1P8N090"/>
<keyword evidence="2" id="KW-1185">Reference proteome</keyword>
<dbReference type="KEGG" id="tom:BWR18_04195"/>
<sequence length="112" mass="12617">MKRRWHVLREGDGVTLYRQSPPRFDFVVQTQLPSGDALRLANQIRQDVWRALQTVRGFSPVIRLRRVEDGWAVEAGGRAAGSVPNTVIARVDAVLNDPSNRARWMRIAGGAR</sequence>
<dbReference type="Proteomes" id="UP000186336">
    <property type="component" value="Chromosome"/>
</dbReference>
<dbReference type="STRING" id="299262.BWR18_04195"/>
<reference evidence="1 2" key="1">
    <citation type="submission" date="2017-01" db="EMBL/GenBank/DDBJ databases">
        <title>Complete genome of Tateyamaria omphalii DOK1-4 isolated from seawater in Dokdo.</title>
        <authorList>
            <person name="Kim J.H."/>
            <person name="Chi W.-J."/>
        </authorList>
    </citation>
    <scope>NUCLEOTIDE SEQUENCE [LARGE SCALE GENOMIC DNA]</scope>
    <source>
        <strain evidence="1 2">DOK1-4</strain>
    </source>
</reference>
<evidence type="ECO:0000313" key="2">
    <source>
        <dbReference type="Proteomes" id="UP000186336"/>
    </source>
</evidence>